<dbReference type="SMART" id="SM00028">
    <property type="entry name" value="TPR"/>
    <property type="match status" value="4"/>
</dbReference>
<protein>
    <submittedName>
        <fullName evidence="5">Tetratricopeptide TPR_2 repeat protein</fullName>
    </submittedName>
</protein>
<gene>
    <name evidence="5" type="ordered locus">Acid_3484</name>
</gene>
<dbReference type="SUPFAM" id="SSF48695">
    <property type="entry name" value="Multiheme cytochromes"/>
    <property type="match status" value="1"/>
</dbReference>
<dbReference type="Pfam" id="PF14559">
    <property type="entry name" value="TPR_19"/>
    <property type="match status" value="2"/>
</dbReference>
<accession>Q021D2</accession>
<dbReference type="EMBL" id="CP000473">
    <property type="protein sequence ID" value="ABJ84457.1"/>
    <property type="molecule type" value="Genomic_DNA"/>
</dbReference>
<dbReference type="Gene3D" id="1.10.1130.10">
    <property type="entry name" value="Flavocytochrome C3, Chain A"/>
    <property type="match status" value="1"/>
</dbReference>
<dbReference type="InParanoid" id="Q021D2"/>
<dbReference type="Gene3D" id="1.25.40.10">
    <property type="entry name" value="Tetratricopeptide repeat domain"/>
    <property type="match status" value="1"/>
</dbReference>
<dbReference type="PANTHER" id="PTHR12558:SF13">
    <property type="entry name" value="CELL DIVISION CYCLE PROTEIN 27 HOMOLOG"/>
    <property type="match status" value="1"/>
</dbReference>
<dbReference type="STRING" id="234267.Acid_3484"/>
<feature type="transmembrane region" description="Helical" evidence="3">
    <location>
        <begin position="38"/>
        <end position="56"/>
    </location>
</feature>
<feature type="transmembrane region" description="Helical" evidence="3">
    <location>
        <begin position="87"/>
        <end position="105"/>
    </location>
</feature>
<dbReference type="AlphaFoldDB" id="Q021D2"/>
<reference evidence="5" key="1">
    <citation type="submission" date="2006-10" db="EMBL/GenBank/DDBJ databases">
        <title>Complete sequence of Solibacter usitatus Ellin6076.</title>
        <authorList>
            <consortium name="US DOE Joint Genome Institute"/>
            <person name="Copeland A."/>
            <person name="Lucas S."/>
            <person name="Lapidus A."/>
            <person name="Barry K."/>
            <person name="Detter J.C."/>
            <person name="Glavina del Rio T."/>
            <person name="Hammon N."/>
            <person name="Israni S."/>
            <person name="Dalin E."/>
            <person name="Tice H."/>
            <person name="Pitluck S."/>
            <person name="Thompson L.S."/>
            <person name="Brettin T."/>
            <person name="Bruce D."/>
            <person name="Han C."/>
            <person name="Tapia R."/>
            <person name="Gilna P."/>
            <person name="Schmutz J."/>
            <person name="Larimer F."/>
            <person name="Land M."/>
            <person name="Hauser L."/>
            <person name="Kyrpides N."/>
            <person name="Mikhailova N."/>
            <person name="Janssen P.H."/>
            <person name="Kuske C.R."/>
            <person name="Richardson P."/>
        </authorList>
    </citation>
    <scope>NUCLEOTIDE SEQUENCE</scope>
    <source>
        <strain evidence="5">Ellin6076</strain>
    </source>
</reference>
<dbReference type="InterPro" id="IPR023155">
    <property type="entry name" value="Cyt_c-552/4"/>
</dbReference>
<dbReference type="PANTHER" id="PTHR12558">
    <property type="entry name" value="CELL DIVISION CYCLE 16,23,27"/>
    <property type="match status" value="1"/>
</dbReference>
<feature type="region of interest" description="Disordered" evidence="2">
    <location>
        <begin position="873"/>
        <end position="907"/>
    </location>
</feature>
<evidence type="ECO:0000313" key="5">
    <source>
        <dbReference type="EMBL" id="ABJ84457.1"/>
    </source>
</evidence>
<dbReference type="OrthoDB" id="9814800at2"/>
<sequence precursor="true">MRKLTQQQIAAYGLVLLIVNGAYLAAFADASIFYEVNVLLHLGLGLALAVAAIKWIPRYPRECGAFLLCAVPAAYLAVGGNTLQHRWVLWLHIALAVVAVTLIAARGFRRPLALALCVLAALPVSTALYSRLRPDPDAHIRNPASAPISMDEEGAGAKSPFAPSSAQTNTGKIIPSNFFMDSEACGQCHKDIYDQWKGSMHHFGSFNNQFYRKSIEYFQDVAGTRPSKWCAGCHDHAVFFNGRFDRPIREQIDTPEAQAGLGCMSCHAIVHVGSSMGNADFRVEYPPLHELASSHNPTIRAIDYFLTYLNPKPHKRTFLKPFMGEAEFCAGCHKVHLDIPVNNYRWVRGFNDYDNWQASGVSGQGARSFYYPAKSQSCADCHMPLTPSRDPGNRDGKIHSHRFPAANTAVPYVNNDAAQLRATEEFLKSGFITVDIFAVSPAASTTGQAMLRRTENVQANSTFAVGEEAEQSGAAVIRDVGKLAAPVDASGARLDPGSTARVDVVVRTRKIGHFFPGGTVDAFDTWLELQAKTADGRTIFWSGNLTDGDKGPVEPGAHFYRSYQLDGEGNPINKRNAWQARSLLYVRLIPPGAADVAHYLVQIPKDARGPIQFTAKLNYRKFSWYYTQFSYGAQAKPGQAASLLGLAHNGLEYEFSSRFIPANVSGNIRDRIPDLPVITLAQSKVAIPLGESQWSPVVRKQDRERWNDWGIGLLLQGDLKGAEYAFRRVTEAEPGYPDGWINVARALIQEGETDAAKPFLAKALELGPGLGRAWFFQAAVQKADGDYDGALHSLERARAQYPRDRVVLNQIARILFLKRDYAGAVAVLRQVCDVDPEDVQMHYTWMLCARGLGDKETAAREETLFRRFKAEESAQSITAKRRALSPEDNNERQAVHDHENSVKGVTR</sequence>
<dbReference type="InterPro" id="IPR011990">
    <property type="entry name" value="TPR-like_helical_dom_sf"/>
</dbReference>
<dbReference type="InterPro" id="IPR036280">
    <property type="entry name" value="Multihaem_cyt_sf"/>
</dbReference>
<dbReference type="InterPro" id="IPR019734">
    <property type="entry name" value="TPR_rpt"/>
</dbReference>
<feature type="region of interest" description="Disordered" evidence="2">
    <location>
        <begin position="143"/>
        <end position="166"/>
    </location>
</feature>
<dbReference type="HOGENOM" id="CLU_013590_0_0_0"/>
<keyword evidence="1" id="KW-0802">TPR repeat</keyword>
<organism evidence="5">
    <name type="scientific">Solibacter usitatus (strain Ellin6076)</name>
    <dbReference type="NCBI Taxonomy" id="234267"/>
    <lineage>
        <taxon>Bacteria</taxon>
        <taxon>Pseudomonadati</taxon>
        <taxon>Acidobacteriota</taxon>
        <taxon>Terriglobia</taxon>
        <taxon>Bryobacterales</taxon>
        <taxon>Solibacteraceae</taxon>
        <taxon>Candidatus Solibacter</taxon>
    </lineage>
</organism>
<feature type="domain" description="Cytochrome c-552/4" evidence="4">
    <location>
        <begin position="184"/>
        <end position="267"/>
    </location>
</feature>
<evidence type="ECO:0000256" key="3">
    <source>
        <dbReference type="SAM" id="Phobius"/>
    </source>
</evidence>
<dbReference type="SUPFAM" id="SSF48452">
    <property type="entry name" value="TPR-like"/>
    <property type="match status" value="1"/>
</dbReference>
<keyword evidence="3" id="KW-0472">Membrane</keyword>
<dbReference type="PROSITE" id="PS50005">
    <property type="entry name" value="TPR"/>
    <property type="match status" value="1"/>
</dbReference>
<dbReference type="eggNOG" id="COG0457">
    <property type="taxonomic scope" value="Bacteria"/>
</dbReference>
<feature type="transmembrane region" description="Helical" evidence="3">
    <location>
        <begin position="112"/>
        <end position="132"/>
    </location>
</feature>
<evidence type="ECO:0000256" key="2">
    <source>
        <dbReference type="SAM" id="MobiDB-lite"/>
    </source>
</evidence>
<proteinExistence type="predicted"/>
<dbReference type="KEGG" id="sus:Acid_3484"/>
<feature type="compositionally biased region" description="Basic and acidic residues" evidence="2">
    <location>
        <begin position="889"/>
        <end position="901"/>
    </location>
</feature>
<feature type="transmembrane region" description="Helical" evidence="3">
    <location>
        <begin position="12"/>
        <end position="32"/>
    </location>
</feature>
<feature type="transmembrane region" description="Helical" evidence="3">
    <location>
        <begin position="63"/>
        <end position="81"/>
    </location>
</feature>
<feature type="repeat" description="TPR" evidence="1">
    <location>
        <begin position="737"/>
        <end position="770"/>
    </location>
</feature>
<keyword evidence="3" id="KW-1133">Transmembrane helix</keyword>
<name>Q021D2_SOLUE</name>
<keyword evidence="3" id="KW-0812">Transmembrane</keyword>
<evidence type="ECO:0000256" key="1">
    <source>
        <dbReference type="PROSITE-ProRule" id="PRU00339"/>
    </source>
</evidence>
<dbReference type="Pfam" id="PF13435">
    <property type="entry name" value="Cytochrome_C554"/>
    <property type="match status" value="1"/>
</dbReference>
<evidence type="ECO:0000259" key="4">
    <source>
        <dbReference type="Pfam" id="PF13435"/>
    </source>
</evidence>